<reference evidence="2" key="1">
    <citation type="submission" date="2022-10" db="EMBL/GenBank/DDBJ databases">
        <title>The complete genomes of actinobacterial strains from the NBC collection.</title>
        <authorList>
            <person name="Joergensen T.S."/>
            <person name="Alvarez Arevalo M."/>
            <person name="Sterndorff E.B."/>
            <person name="Faurdal D."/>
            <person name="Vuksanovic O."/>
            <person name="Mourched A.-S."/>
            <person name="Charusanti P."/>
            <person name="Shaw S."/>
            <person name="Blin K."/>
            <person name="Weber T."/>
        </authorList>
    </citation>
    <scope>NUCLEOTIDE SEQUENCE</scope>
    <source>
        <strain evidence="2">NBC_00148</strain>
    </source>
</reference>
<evidence type="ECO:0000313" key="2">
    <source>
        <dbReference type="EMBL" id="WTQ75712.1"/>
    </source>
</evidence>
<proteinExistence type="predicted"/>
<accession>A0AAU1LWS5</accession>
<gene>
    <name evidence="2" type="ORF">OG222_22585</name>
</gene>
<feature type="signal peptide" evidence="1">
    <location>
        <begin position="1"/>
        <end position="29"/>
    </location>
</feature>
<feature type="chain" id="PRO_5043558179" evidence="1">
    <location>
        <begin position="30"/>
        <end position="159"/>
    </location>
</feature>
<name>A0AAU1LWS5_9ACTN</name>
<dbReference type="AlphaFoldDB" id="A0AAU1LWS5"/>
<sequence length="159" mass="16564">MAGYTFLTVHQPSAAAMAVALAGAVGVTAADVDVADESVGHRDWAAVVLCDRMSLAGDLALAWDVHVSPRVEPAPPDEAEAALRLAARLGTTVLHPADGVRPSAYWAATPDGFRTRARVLDGGTDGDGRPVFTVDAVERAVAQLPWARVERIVEAGQDG</sequence>
<evidence type="ECO:0000256" key="1">
    <source>
        <dbReference type="SAM" id="SignalP"/>
    </source>
</evidence>
<organism evidence="2">
    <name type="scientific">Streptomyces sp. NBC_00148</name>
    <dbReference type="NCBI Taxonomy" id="2903626"/>
    <lineage>
        <taxon>Bacteria</taxon>
        <taxon>Bacillati</taxon>
        <taxon>Actinomycetota</taxon>
        <taxon>Actinomycetes</taxon>
        <taxon>Kitasatosporales</taxon>
        <taxon>Streptomycetaceae</taxon>
        <taxon>Streptomyces</taxon>
    </lineage>
</organism>
<protein>
    <submittedName>
        <fullName evidence="2">Uncharacterized protein</fullName>
    </submittedName>
</protein>
<keyword evidence="1" id="KW-0732">Signal</keyword>
<dbReference type="EMBL" id="CP108169">
    <property type="protein sequence ID" value="WTQ75712.1"/>
    <property type="molecule type" value="Genomic_DNA"/>
</dbReference>